<dbReference type="RefSeq" id="WP_093763818.1">
    <property type="nucleotide sequence ID" value="NZ_BAAAXF010000014.1"/>
</dbReference>
<reference evidence="3" key="1">
    <citation type="journal article" date="2019" name="Int. J. Syst. Evol. Microbiol.">
        <title>The Global Catalogue of Microorganisms (GCM) 10K type strain sequencing project: providing services to taxonomists for standard genome sequencing and annotation.</title>
        <authorList>
            <consortium name="The Broad Institute Genomics Platform"/>
            <consortium name="The Broad Institute Genome Sequencing Center for Infectious Disease"/>
            <person name="Wu L."/>
            <person name="Ma J."/>
        </authorList>
    </citation>
    <scope>NUCLEOTIDE SEQUENCE [LARGE SCALE GENOMIC DNA]</scope>
    <source>
        <strain evidence="3">JCM 4816</strain>
    </source>
</reference>
<evidence type="ECO:0000313" key="2">
    <source>
        <dbReference type="EMBL" id="GAA3494215.1"/>
    </source>
</evidence>
<dbReference type="Proteomes" id="UP001501455">
    <property type="component" value="Unassembled WGS sequence"/>
</dbReference>
<dbReference type="GeneID" id="97389611"/>
<feature type="region of interest" description="Disordered" evidence="1">
    <location>
        <begin position="1"/>
        <end position="23"/>
    </location>
</feature>
<keyword evidence="3" id="KW-1185">Reference proteome</keyword>
<evidence type="ECO:0000313" key="3">
    <source>
        <dbReference type="Proteomes" id="UP001501455"/>
    </source>
</evidence>
<organism evidence="2 3">
    <name type="scientific">Streptomyces prasinosporus</name>
    <dbReference type="NCBI Taxonomy" id="68256"/>
    <lineage>
        <taxon>Bacteria</taxon>
        <taxon>Bacillati</taxon>
        <taxon>Actinomycetota</taxon>
        <taxon>Actinomycetes</taxon>
        <taxon>Kitasatosporales</taxon>
        <taxon>Streptomycetaceae</taxon>
        <taxon>Streptomyces</taxon>
        <taxon>Streptomyces albogriseolus group</taxon>
    </lineage>
</organism>
<proteinExistence type="predicted"/>
<protein>
    <submittedName>
        <fullName evidence="2">Uncharacterized protein</fullName>
    </submittedName>
</protein>
<gene>
    <name evidence="2" type="ORF">GCM10019016_013140</name>
</gene>
<evidence type="ECO:0000256" key="1">
    <source>
        <dbReference type="SAM" id="MobiDB-lite"/>
    </source>
</evidence>
<sequence>MTADPPARRRPRAVPDATSGDAGFDDLLQVLGEQLGEATQSTDPRTRRKLKNVTFEYEADHTAVHDMAGDAGYSLASNWFTQLLAQLAVANSITKSQLCVFLYVAGGQQRGTGVAQYTQQEITDGLNRLAAQKGGKRITRSTVNRAIGALVGYKWIEQLGNGMIQLNVRLWFHGNSNAQHAILEKLAAQHDRDPEAFPHGIGPEAHQEELDLDLPTEERQHPGYGTGRRTG</sequence>
<accession>A0ABP6TGD5</accession>
<comment type="caution">
    <text evidence="2">The sequence shown here is derived from an EMBL/GenBank/DDBJ whole genome shotgun (WGS) entry which is preliminary data.</text>
</comment>
<feature type="region of interest" description="Disordered" evidence="1">
    <location>
        <begin position="193"/>
        <end position="231"/>
    </location>
</feature>
<dbReference type="EMBL" id="BAAAXF010000014">
    <property type="protein sequence ID" value="GAA3494215.1"/>
    <property type="molecule type" value="Genomic_DNA"/>
</dbReference>
<name>A0ABP6TGD5_9ACTN</name>